<dbReference type="EMBL" id="BRYB01006857">
    <property type="protein sequence ID" value="GMI49881.1"/>
    <property type="molecule type" value="Genomic_DNA"/>
</dbReference>
<evidence type="ECO:0000256" key="1">
    <source>
        <dbReference type="SAM" id="Phobius"/>
    </source>
</evidence>
<protein>
    <submittedName>
        <fullName evidence="2">Uncharacterized protein</fullName>
    </submittedName>
</protein>
<feature type="non-terminal residue" evidence="2">
    <location>
        <position position="207"/>
    </location>
</feature>
<reference evidence="2 3" key="1">
    <citation type="journal article" date="2023" name="Commun. Biol.">
        <title>Genome analysis of Parmales, the sister group of diatoms, reveals the evolutionary specialization of diatoms from phago-mixotrophs to photoautotrophs.</title>
        <authorList>
            <person name="Ban H."/>
            <person name="Sato S."/>
            <person name="Yoshikawa S."/>
            <person name="Yamada K."/>
            <person name="Nakamura Y."/>
            <person name="Ichinomiya M."/>
            <person name="Sato N."/>
            <person name="Blanc-Mathieu R."/>
            <person name="Endo H."/>
            <person name="Kuwata A."/>
            <person name="Ogata H."/>
        </authorList>
    </citation>
    <scope>NUCLEOTIDE SEQUENCE [LARGE SCALE GENOMIC DNA]</scope>
</reference>
<accession>A0ABQ6N8P7</accession>
<sequence>PPPPYPPQFTVPAAAVATDAAFIVIAAMFAFFGFECKTHSLFFLACCSYDVQVQEGLASIRLVMASLSRGAADRQLPTFMFNPACKRKGLTPEAVKARLQIIEHLVSVGSLLSSFQIEWMMDPSAVLFLTGFPVNILDQGFVSSLFNPQGTSLAASMAPLCAAMLNMRLWGLKAVNLDILPTPHKWNQCTEKDPWSADDYKVMGEMA</sequence>
<proteinExistence type="predicted"/>
<organism evidence="2 3">
    <name type="scientific">Tetraparma gracilis</name>
    <dbReference type="NCBI Taxonomy" id="2962635"/>
    <lineage>
        <taxon>Eukaryota</taxon>
        <taxon>Sar</taxon>
        <taxon>Stramenopiles</taxon>
        <taxon>Ochrophyta</taxon>
        <taxon>Bolidophyceae</taxon>
        <taxon>Parmales</taxon>
        <taxon>Triparmaceae</taxon>
        <taxon>Tetraparma</taxon>
    </lineage>
</organism>
<comment type="caution">
    <text evidence="2">The sequence shown here is derived from an EMBL/GenBank/DDBJ whole genome shotgun (WGS) entry which is preliminary data.</text>
</comment>
<keyword evidence="3" id="KW-1185">Reference proteome</keyword>
<name>A0ABQ6N8P7_9STRA</name>
<keyword evidence="1" id="KW-0472">Membrane</keyword>
<evidence type="ECO:0000313" key="2">
    <source>
        <dbReference type="EMBL" id="GMI49881.1"/>
    </source>
</evidence>
<feature type="non-terminal residue" evidence="2">
    <location>
        <position position="1"/>
    </location>
</feature>
<keyword evidence="1" id="KW-0812">Transmembrane</keyword>
<feature type="transmembrane region" description="Helical" evidence="1">
    <location>
        <begin position="12"/>
        <end position="34"/>
    </location>
</feature>
<keyword evidence="1" id="KW-1133">Transmembrane helix</keyword>
<evidence type="ECO:0000313" key="3">
    <source>
        <dbReference type="Proteomes" id="UP001165060"/>
    </source>
</evidence>
<dbReference type="Proteomes" id="UP001165060">
    <property type="component" value="Unassembled WGS sequence"/>
</dbReference>
<gene>
    <name evidence="2" type="ORF">TeGR_g5338</name>
</gene>